<keyword evidence="4" id="KW-1185">Reference proteome</keyword>
<keyword evidence="1" id="KW-0472">Membrane</keyword>
<dbReference type="Proteomes" id="UP000070121">
    <property type="component" value="Unassembled WGS sequence"/>
</dbReference>
<evidence type="ECO:0000313" key="2">
    <source>
        <dbReference type="EMBL" id="AVF19984.1"/>
    </source>
</evidence>
<keyword evidence="1" id="KW-1133">Transmembrane helix</keyword>
<proteinExistence type="predicted"/>
<gene>
    <name evidence="3" type="ORF">CSAL01_04063</name>
</gene>
<organism evidence="3 4">
    <name type="scientific">Colletotrichum salicis</name>
    <dbReference type="NCBI Taxonomy" id="1209931"/>
    <lineage>
        <taxon>Eukaryota</taxon>
        <taxon>Fungi</taxon>
        <taxon>Dikarya</taxon>
        <taxon>Ascomycota</taxon>
        <taxon>Pezizomycotina</taxon>
        <taxon>Sordariomycetes</taxon>
        <taxon>Hypocreomycetidae</taxon>
        <taxon>Glomerellales</taxon>
        <taxon>Glomerellaceae</taxon>
        <taxon>Colletotrichum</taxon>
        <taxon>Colletotrichum acutatum species complex</taxon>
    </lineage>
</organism>
<dbReference type="AlphaFoldDB" id="A0A135V869"/>
<evidence type="ECO:0000256" key="1">
    <source>
        <dbReference type="SAM" id="Phobius"/>
    </source>
</evidence>
<keyword evidence="1" id="KW-0812">Transmembrane</keyword>
<feature type="transmembrane region" description="Helical" evidence="1">
    <location>
        <begin position="20"/>
        <end position="39"/>
    </location>
</feature>
<dbReference type="OrthoDB" id="5152852at2759"/>
<dbReference type="STRING" id="1209931.A0A135V869"/>
<name>A0A135V869_9PEZI</name>
<evidence type="ECO:0000313" key="3">
    <source>
        <dbReference type="EMBL" id="KXH68914.1"/>
    </source>
</evidence>
<reference evidence="3 4" key="1">
    <citation type="submission" date="2014-02" db="EMBL/GenBank/DDBJ databases">
        <title>The genome sequence of Colletotrichum salicis CBS 607.94.</title>
        <authorList>
            <person name="Baroncelli R."/>
            <person name="Thon M.R."/>
        </authorList>
    </citation>
    <scope>NUCLEOTIDE SEQUENCE [LARGE SCALE GENOMIC DNA]</scope>
    <source>
        <strain evidence="3 4">CBS 607.94</strain>
    </source>
</reference>
<evidence type="ECO:0000313" key="4">
    <source>
        <dbReference type="Proteomes" id="UP000070121"/>
    </source>
</evidence>
<reference evidence="2" key="2">
    <citation type="submission" date="2017-03" db="EMBL/GenBank/DDBJ databases">
        <authorList>
            <person name="Afonso C.L."/>
            <person name="Miller P.J."/>
            <person name="Scott M.A."/>
            <person name="Spackman E."/>
            <person name="Goraichik I."/>
            <person name="Dimitrov K.M."/>
            <person name="Suarez D.L."/>
            <person name="Swayne D.E."/>
        </authorList>
    </citation>
    <scope>NUCLEOTIDE SEQUENCE</scope>
</reference>
<sequence length="119" mass="13561">MNNTHNRFFADVINFLSGNSSYDDIFLLPLVILGFLYVFNKGSLLPKRDPYHYKWFEKPQLRLTQSLVVDKKTRNIAEKLVELQSDLVMFWGSQSGTAEAFAHRLALLGTFTNGSSSVL</sequence>
<dbReference type="EMBL" id="JFFI01000201">
    <property type="protein sequence ID" value="KXH68914.1"/>
    <property type="molecule type" value="Genomic_DNA"/>
</dbReference>
<accession>A0A135V869</accession>
<dbReference type="EMBL" id="KY745742">
    <property type="protein sequence ID" value="AVF19984.1"/>
    <property type="molecule type" value="Genomic_DNA"/>
</dbReference>
<protein>
    <submittedName>
        <fullName evidence="3">NADP/FAD dependent oxidoreductase</fullName>
    </submittedName>
</protein>